<sequence>MRFVSRILIGVGAATAIAVAAPVAANATVVPAAGATAGTAVTGTTQWGPYYSADHKAKASGEVSVERRNHKIYYKKKHTKWVKHCWWYKGTKKCKPVKKVWWTKHSKWVRGNHFTVDSKLSNHKRWGDRRYRCAWETFKVETFDGSSYYRSFDNCGRYPERHGFDGKNAERISVKVSRGSGHSPKGGSGGWHEIYSAS</sequence>
<protein>
    <submittedName>
        <fullName evidence="2">Uncharacterized protein</fullName>
    </submittedName>
</protein>
<keyword evidence="1" id="KW-0732">Signal</keyword>
<feature type="chain" id="PRO_5038488589" evidence="1">
    <location>
        <begin position="21"/>
        <end position="198"/>
    </location>
</feature>
<organism evidence="2 3">
    <name type="scientific">Spongiactinospora gelatinilytica</name>
    <dbReference type="NCBI Taxonomy" id="2666298"/>
    <lineage>
        <taxon>Bacteria</taxon>
        <taxon>Bacillati</taxon>
        <taxon>Actinomycetota</taxon>
        <taxon>Actinomycetes</taxon>
        <taxon>Streptosporangiales</taxon>
        <taxon>Streptosporangiaceae</taxon>
        <taxon>Spongiactinospora</taxon>
    </lineage>
</organism>
<dbReference type="AlphaFoldDB" id="A0A2W2GY47"/>
<reference evidence="2 3" key="1">
    <citation type="submission" date="2018-01" db="EMBL/GenBank/DDBJ databases">
        <title>Draft genome sequence of Sphaerisporangium sp. 7K107.</title>
        <authorList>
            <person name="Sahin N."/>
            <person name="Saygin H."/>
            <person name="Ay H."/>
        </authorList>
    </citation>
    <scope>NUCLEOTIDE SEQUENCE [LARGE SCALE GENOMIC DNA]</scope>
    <source>
        <strain evidence="2 3">7K107</strain>
    </source>
</reference>
<evidence type="ECO:0000313" key="3">
    <source>
        <dbReference type="Proteomes" id="UP000248544"/>
    </source>
</evidence>
<dbReference type="EMBL" id="POUA01000319">
    <property type="protein sequence ID" value="PZG31804.1"/>
    <property type="molecule type" value="Genomic_DNA"/>
</dbReference>
<evidence type="ECO:0000313" key="2">
    <source>
        <dbReference type="EMBL" id="PZG31804.1"/>
    </source>
</evidence>
<dbReference type="RefSeq" id="WP_111170731.1">
    <property type="nucleotide sequence ID" value="NZ_POUA01000319.1"/>
</dbReference>
<keyword evidence="3" id="KW-1185">Reference proteome</keyword>
<comment type="caution">
    <text evidence="2">The sequence shown here is derived from an EMBL/GenBank/DDBJ whole genome shotgun (WGS) entry which is preliminary data.</text>
</comment>
<gene>
    <name evidence="2" type="ORF">C1I98_29815</name>
</gene>
<evidence type="ECO:0000256" key="1">
    <source>
        <dbReference type="SAM" id="SignalP"/>
    </source>
</evidence>
<name>A0A2W2GY47_9ACTN</name>
<dbReference type="Proteomes" id="UP000248544">
    <property type="component" value="Unassembled WGS sequence"/>
</dbReference>
<feature type="signal peptide" evidence="1">
    <location>
        <begin position="1"/>
        <end position="20"/>
    </location>
</feature>
<proteinExistence type="predicted"/>
<accession>A0A2W2GY47</accession>